<keyword evidence="3" id="KW-0503">Monooxygenase</keyword>
<dbReference type="Proteomes" id="UP001214441">
    <property type="component" value="Unassembled WGS sequence"/>
</dbReference>
<feature type="compositionally biased region" description="Gly residues" evidence="1">
    <location>
        <begin position="138"/>
        <end position="148"/>
    </location>
</feature>
<accession>A0ABT7A7W8</accession>
<evidence type="ECO:0000256" key="1">
    <source>
        <dbReference type="SAM" id="MobiDB-lite"/>
    </source>
</evidence>
<dbReference type="InterPro" id="IPR002938">
    <property type="entry name" value="FAD-bd"/>
</dbReference>
<dbReference type="PANTHER" id="PTHR46865">
    <property type="entry name" value="OXIDOREDUCTASE-RELATED"/>
    <property type="match status" value="1"/>
</dbReference>
<dbReference type="InterPro" id="IPR036188">
    <property type="entry name" value="FAD/NAD-bd_sf"/>
</dbReference>
<evidence type="ECO:0000313" key="4">
    <source>
        <dbReference type="Proteomes" id="UP001214441"/>
    </source>
</evidence>
<dbReference type="PRINTS" id="PR00420">
    <property type="entry name" value="RNGMNOXGNASE"/>
</dbReference>
<feature type="domain" description="FAD-binding" evidence="2">
    <location>
        <begin position="5"/>
        <end position="81"/>
    </location>
</feature>
<feature type="domain" description="FAD-binding" evidence="2">
    <location>
        <begin position="207"/>
        <end position="409"/>
    </location>
</feature>
<feature type="compositionally biased region" description="Low complexity" evidence="1">
    <location>
        <begin position="152"/>
        <end position="162"/>
    </location>
</feature>
<evidence type="ECO:0000313" key="3">
    <source>
        <dbReference type="EMBL" id="MDJ1137435.1"/>
    </source>
</evidence>
<dbReference type="EMBL" id="JANCPR020000057">
    <property type="protein sequence ID" value="MDJ1137435.1"/>
    <property type="molecule type" value="Genomic_DNA"/>
</dbReference>
<dbReference type="PANTHER" id="PTHR46865:SF2">
    <property type="entry name" value="MONOOXYGENASE"/>
    <property type="match status" value="1"/>
</dbReference>
<protein>
    <submittedName>
        <fullName evidence="3">FAD-dependent monooxygenase</fullName>
    </submittedName>
</protein>
<keyword evidence="4" id="KW-1185">Reference proteome</keyword>
<comment type="caution">
    <text evidence="3">The sequence shown here is derived from an EMBL/GenBank/DDBJ whole genome shotgun (WGS) entry which is preliminary data.</text>
</comment>
<organism evidence="3 4">
    <name type="scientific">Streptomyces iconiensis</name>
    <dbReference type="NCBI Taxonomy" id="1384038"/>
    <lineage>
        <taxon>Bacteria</taxon>
        <taxon>Bacillati</taxon>
        <taxon>Actinomycetota</taxon>
        <taxon>Actinomycetes</taxon>
        <taxon>Kitasatosporales</taxon>
        <taxon>Streptomycetaceae</taxon>
        <taxon>Streptomyces</taxon>
    </lineage>
</organism>
<dbReference type="InterPro" id="IPR051704">
    <property type="entry name" value="FAD_aromatic-hydroxylase"/>
</dbReference>
<dbReference type="RefSeq" id="WP_274039451.1">
    <property type="nucleotide sequence ID" value="NZ_JANCPR020000057.1"/>
</dbReference>
<name>A0ABT7A7W8_9ACTN</name>
<dbReference type="GO" id="GO:0004497">
    <property type="term" value="F:monooxygenase activity"/>
    <property type="evidence" value="ECO:0007669"/>
    <property type="project" value="UniProtKB-KW"/>
</dbReference>
<proteinExistence type="predicted"/>
<dbReference type="Gene3D" id="3.30.9.10">
    <property type="entry name" value="D-Amino Acid Oxidase, subunit A, domain 2"/>
    <property type="match status" value="1"/>
</dbReference>
<feature type="region of interest" description="Disordered" evidence="1">
    <location>
        <begin position="136"/>
        <end position="164"/>
    </location>
</feature>
<dbReference type="SUPFAM" id="SSF51905">
    <property type="entry name" value="FAD/NAD(P)-binding domain"/>
    <property type="match status" value="1"/>
</dbReference>
<keyword evidence="3" id="KW-0560">Oxidoreductase</keyword>
<dbReference type="Pfam" id="PF01494">
    <property type="entry name" value="FAD_binding_3"/>
    <property type="match status" value="2"/>
</dbReference>
<reference evidence="3 4" key="1">
    <citation type="submission" date="2023-05" db="EMBL/GenBank/DDBJ databases">
        <title>Streptantibioticus silvisoli sp. nov., acidotolerant actinomycetes 1 from pine litter.</title>
        <authorList>
            <person name="Swiecimska M."/>
            <person name="Golinska P."/>
            <person name="Sangal V."/>
            <person name="Wachnowicz B."/>
            <person name="Goodfellow M."/>
        </authorList>
    </citation>
    <scope>NUCLEOTIDE SEQUENCE [LARGE SCALE GENOMIC DNA]</scope>
    <source>
        <strain evidence="3 4">DSM 42109</strain>
    </source>
</reference>
<evidence type="ECO:0000259" key="2">
    <source>
        <dbReference type="Pfam" id="PF01494"/>
    </source>
</evidence>
<gene>
    <name evidence="3" type="ORF">NMN56_036885</name>
</gene>
<sequence>MRNERVLISGASVAGPALAYWLKRYGFRVTVVERAPELRPGGQAIDVRGPALEVLKRMDLLPEVRARATDLRGISMVDGEGRELFSTTEATASGGRLDRPDVEILRDDLAELLVRAGGPDIEYLFGDSIENLEEDGASGVGGATGAGEAGRSRSGADGAADGADGGGGANGGANGADDGGANGADGGGGEAAGVGGAAGVRVRFESGRERTFDLVVGADGIHSRTRALAFGPEERYIRPLGGHLSVWTAPNYLGLDRWQIAHQPESGPWQALVMSVRGNTEARVYVVIEDDSLLQSEPGETQLRDPEAQKKLIARYCADARWEMPRLLSYMWEAPDFHFDSVAQIHMDSWSRGRVALVGDAGHCGSPASGQGTSMALLGAYTLAGELHAAGGDHVAAFAAYERELRAYVTANQALAHTLREAARRSAGAAADFPAGGEATASAGTRTRVPDYGDDFYDVIDGYTPRDY</sequence>
<dbReference type="Gene3D" id="3.50.50.60">
    <property type="entry name" value="FAD/NAD(P)-binding domain"/>
    <property type="match status" value="2"/>
</dbReference>